<keyword evidence="12" id="KW-1185">Reference proteome</keyword>
<accession>A0ABS0BD84</accession>
<proteinExistence type="inferred from homology"/>
<comment type="similarity">
    <text evidence="2 7">Belongs to the 2-oxoacid dehydrogenase family.</text>
</comment>
<comment type="subunit">
    <text evidence="3">Forms a 24-polypeptide structural core with octahedral symmetry.</text>
</comment>
<dbReference type="PROSITE" id="PS51826">
    <property type="entry name" value="PSBD"/>
    <property type="match status" value="1"/>
</dbReference>
<dbReference type="Pfam" id="PF00364">
    <property type="entry name" value="Biotin_lipoyl"/>
    <property type="match status" value="1"/>
</dbReference>
<comment type="cofactor">
    <cofactor evidence="1 7">
        <name>(R)-lipoate</name>
        <dbReference type="ChEBI" id="CHEBI:83088"/>
    </cofactor>
</comment>
<dbReference type="EC" id="2.3.1.-" evidence="7"/>
<sequence>MTAKKTFLLPDLGEGLPDATIVEWFVKEGDTIRLDDNLVSMETAKAVVEVPSPVSGKVIRLAGGPGDVIVTGKMLAEFEIDPSLPQRAEGQDTGHHHGAGSHAPENGDQVVASDDGGTISAAGTPAPQAEKRDDAGTVVGAMQTSDAVRSEQAVAVGGVKAMPAVRALARKLGVDLSRVRATGGDGVVTMDDVKRAAADGSAKAGAAPVARAADRAVAVAAPAPASTPSARSTLSQAGKPMRTQPPGATASGQPEQLKGVRRNMARVMADAHSKVVPTTLVDDADLHAWIGKQDITARLVRAIVTACKTVPALNAWFDGDNLSRTLHPQVDIGIAVDTEDGLFVPALRNADMLDGTGIRTAIQRLRTQVEDRSIPASELSGYTISLSNFGMFAGRYATPVVVPPCVAIVGAGKLSHDVVAVIGGIEVHRRMPISLTFDHRACTGGEAARFLKALLDDMSLPS</sequence>
<evidence type="ECO:0000256" key="8">
    <source>
        <dbReference type="SAM" id="MobiDB-lite"/>
    </source>
</evidence>
<dbReference type="Pfam" id="PF02817">
    <property type="entry name" value="E3_binding"/>
    <property type="match status" value="1"/>
</dbReference>
<feature type="domain" description="Lipoyl-binding" evidence="9">
    <location>
        <begin position="4"/>
        <end position="79"/>
    </location>
</feature>
<evidence type="ECO:0000256" key="3">
    <source>
        <dbReference type="ARBA" id="ARBA00011484"/>
    </source>
</evidence>
<comment type="caution">
    <text evidence="11">The sequence shown here is derived from an EMBL/GenBank/DDBJ whole genome shotgun (WGS) entry which is preliminary data.</text>
</comment>
<dbReference type="PROSITE" id="PS50968">
    <property type="entry name" value="BIOTINYL_LIPOYL"/>
    <property type="match status" value="1"/>
</dbReference>
<keyword evidence="5 7" id="KW-0450">Lipoyl</keyword>
<evidence type="ECO:0000256" key="1">
    <source>
        <dbReference type="ARBA" id="ARBA00001938"/>
    </source>
</evidence>
<keyword evidence="6 7" id="KW-0012">Acyltransferase</keyword>
<dbReference type="SUPFAM" id="SSF52777">
    <property type="entry name" value="CoA-dependent acyltransferases"/>
    <property type="match status" value="1"/>
</dbReference>
<dbReference type="InterPro" id="IPR036625">
    <property type="entry name" value="E3-bd_dom_sf"/>
</dbReference>
<evidence type="ECO:0000259" key="9">
    <source>
        <dbReference type="PROSITE" id="PS50968"/>
    </source>
</evidence>
<name>A0ABS0BD84_9GAMM</name>
<dbReference type="Gene3D" id="4.10.320.10">
    <property type="entry name" value="E3-binding domain"/>
    <property type="match status" value="1"/>
</dbReference>
<dbReference type="Pfam" id="PF00198">
    <property type="entry name" value="2-oxoacid_dh"/>
    <property type="match status" value="1"/>
</dbReference>
<evidence type="ECO:0000256" key="2">
    <source>
        <dbReference type="ARBA" id="ARBA00007317"/>
    </source>
</evidence>
<reference evidence="11 12" key="1">
    <citation type="submission" date="2020-11" db="EMBL/GenBank/DDBJ databases">
        <title>Draft Genome Sequence and Secondary Metabolite Biosynthetic Potential of the Lysobacter niastensis Type strain DSM 18481.</title>
        <authorList>
            <person name="Turrini P."/>
            <person name="Artuso I."/>
            <person name="Tescari M."/>
            <person name="Lugli G.A."/>
            <person name="Frangipani E."/>
            <person name="Ventura M."/>
            <person name="Visca P."/>
        </authorList>
    </citation>
    <scope>NUCLEOTIDE SEQUENCE [LARGE SCALE GENOMIC DNA]</scope>
    <source>
        <strain evidence="11 12">DSM 18481</strain>
    </source>
</reference>
<feature type="region of interest" description="Disordered" evidence="8">
    <location>
        <begin position="85"/>
        <end position="134"/>
    </location>
</feature>
<evidence type="ECO:0000256" key="7">
    <source>
        <dbReference type="RuleBase" id="RU003423"/>
    </source>
</evidence>
<dbReference type="InterPro" id="IPR011053">
    <property type="entry name" value="Single_hybrid_motif"/>
</dbReference>
<feature type="region of interest" description="Disordered" evidence="8">
    <location>
        <begin position="220"/>
        <end position="256"/>
    </location>
</feature>
<evidence type="ECO:0000313" key="12">
    <source>
        <dbReference type="Proteomes" id="UP001429984"/>
    </source>
</evidence>
<dbReference type="InterPro" id="IPR023213">
    <property type="entry name" value="CAT-like_dom_sf"/>
</dbReference>
<dbReference type="InterPro" id="IPR003016">
    <property type="entry name" value="2-oxoA_DH_lipoyl-BS"/>
</dbReference>
<dbReference type="SUPFAM" id="SSF51230">
    <property type="entry name" value="Single hybrid motif"/>
    <property type="match status" value="1"/>
</dbReference>
<feature type="domain" description="Peripheral subunit-binding (PSBD)" evidence="10">
    <location>
        <begin position="160"/>
        <end position="197"/>
    </location>
</feature>
<evidence type="ECO:0000256" key="5">
    <source>
        <dbReference type="ARBA" id="ARBA00022823"/>
    </source>
</evidence>
<dbReference type="PANTHER" id="PTHR43178:SF12">
    <property type="entry name" value="DIHYDROLIPOAMIDE ACETYLTRANSFERASE COMPONENT OF PYRUVATE DEHYDROGENASE COMPLEX"/>
    <property type="match status" value="1"/>
</dbReference>
<dbReference type="SUPFAM" id="SSF47005">
    <property type="entry name" value="Peripheral subunit-binding domain of 2-oxo acid dehydrogenase complex"/>
    <property type="match status" value="1"/>
</dbReference>
<dbReference type="InterPro" id="IPR001078">
    <property type="entry name" value="2-oxoacid_DH_actylTfrase"/>
</dbReference>
<dbReference type="RefSeq" id="WP_194931588.1">
    <property type="nucleotide sequence ID" value="NZ_JADLZT010000007.1"/>
</dbReference>
<evidence type="ECO:0000256" key="4">
    <source>
        <dbReference type="ARBA" id="ARBA00022679"/>
    </source>
</evidence>
<evidence type="ECO:0000256" key="6">
    <source>
        <dbReference type="ARBA" id="ARBA00023315"/>
    </source>
</evidence>
<dbReference type="Gene3D" id="2.40.50.100">
    <property type="match status" value="1"/>
</dbReference>
<dbReference type="PANTHER" id="PTHR43178">
    <property type="entry name" value="DIHYDROLIPOAMIDE ACETYLTRANSFERASE COMPONENT OF PYRUVATE DEHYDROGENASE COMPLEX"/>
    <property type="match status" value="1"/>
</dbReference>
<dbReference type="CDD" id="cd06849">
    <property type="entry name" value="lipoyl_domain"/>
    <property type="match status" value="1"/>
</dbReference>
<keyword evidence="4 7" id="KW-0808">Transferase</keyword>
<dbReference type="Proteomes" id="UP001429984">
    <property type="component" value="Unassembled WGS sequence"/>
</dbReference>
<dbReference type="InterPro" id="IPR004167">
    <property type="entry name" value="PSBD"/>
</dbReference>
<feature type="compositionally biased region" description="Low complexity" evidence="8">
    <location>
        <begin position="220"/>
        <end position="233"/>
    </location>
</feature>
<protein>
    <recommendedName>
        <fullName evidence="7">Dihydrolipoamide acetyltransferase component of pyruvate dehydrogenase complex</fullName>
        <ecNumber evidence="7">2.3.1.-</ecNumber>
    </recommendedName>
</protein>
<gene>
    <name evidence="11" type="ORF">IU514_13155</name>
</gene>
<dbReference type="PROSITE" id="PS00189">
    <property type="entry name" value="LIPOYL"/>
    <property type="match status" value="1"/>
</dbReference>
<dbReference type="EMBL" id="JADLZT010000007">
    <property type="protein sequence ID" value="MBF6024974.1"/>
    <property type="molecule type" value="Genomic_DNA"/>
</dbReference>
<evidence type="ECO:0000259" key="10">
    <source>
        <dbReference type="PROSITE" id="PS51826"/>
    </source>
</evidence>
<organism evidence="11 12">
    <name type="scientific">Lysobacter niastensis</name>
    <dbReference type="NCBI Taxonomy" id="380629"/>
    <lineage>
        <taxon>Bacteria</taxon>
        <taxon>Pseudomonadati</taxon>
        <taxon>Pseudomonadota</taxon>
        <taxon>Gammaproteobacteria</taxon>
        <taxon>Lysobacterales</taxon>
        <taxon>Lysobacteraceae</taxon>
        <taxon>Lysobacter</taxon>
    </lineage>
</organism>
<dbReference type="Gene3D" id="3.30.559.10">
    <property type="entry name" value="Chloramphenicol acetyltransferase-like domain"/>
    <property type="match status" value="1"/>
</dbReference>
<evidence type="ECO:0000313" key="11">
    <source>
        <dbReference type="EMBL" id="MBF6024974.1"/>
    </source>
</evidence>
<dbReference type="InterPro" id="IPR050743">
    <property type="entry name" value="2-oxoacid_DH_E2_comp"/>
</dbReference>
<dbReference type="InterPro" id="IPR000089">
    <property type="entry name" value="Biotin_lipoyl"/>
</dbReference>